<dbReference type="PANTHER" id="PTHR46429">
    <property type="entry name" value="23S RRNA (GUANOSINE-2'-O-)-METHYLTRANSFERASE RLMB"/>
    <property type="match status" value="1"/>
</dbReference>
<keyword evidence="2 5" id="KW-0808">Transferase</keyword>
<evidence type="ECO:0000313" key="6">
    <source>
        <dbReference type="Proteomes" id="UP000190367"/>
    </source>
</evidence>
<dbReference type="SMART" id="SM00967">
    <property type="entry name" value="SpoU_sub_bind"/>
    <property type="match status" value="1"/>
</dbReference>
<accession>A0A1T4N7J0</accession>
<proteinExistence type="predicted"/>
<dbReference type="InterPro" id="IPR001537">
    <property type="entry name" value="SpoU_MeTrfase"/>
</dbReference>
<dbReference type="Proteomes" id="UP000190367">
    <property type="component" value="Unassembled WGS sequence"/>
</dbReference>
<feature type="domain" description="RNA 2-O ribose methyltransferase substrate binding" evidence="4">
    <location>
        <begin position="33"/>
        <end position="107"/>
    </location>
</feature>
<dbReference type="GO" id="GO:0003723">
    <property type="term" value="F:RNA binding"/>
    <property type="evidence" value="ECO:0007669"/>
    <property type="project" value="InterPro"/>
</dbReference>
<evidence type="ECO:0000256" key="3">
    <source>
        <dbReference type="SAM" id="MobiDB-lite"/>
    </source>
</evidence>
<dbReference type="InterPro" id="IPR013123">
    <property type="entry name" value="SpoU_subst-bd"/>
</dbReference>
<dbReference type="AlphaFoldDB" id="A0A1T4N7J0"/>
<dbReference type="SUPFAM" id="SSF55315">
    <property type="entry name" value="L30e-like"/>
    <property type="match status" value="1"/>
</dbReference>
<dbReference type="SUPFAM" id="SSF75217">
    <property type="entry name" value="alpha/beta knot"/>
    <property type="match status" value="1"/>
</dbReference>
<dbReference type="Pfam" id="PF00588">
    <property type="entry name" value="SpoU_methylase"/>
    <property type="match status" value="1"/>
</dbReference>
<dbReference type="Pfam" id="PF08032">
    <property type="entry name" value="SpoU_sub_bind"/>
    <property type="match status" value="1"/>
</dbReference>
<evidence type="ECO:0000313" key="5">
    <source>
        <dbReference type="EMBL" id="SJZ75229.1"/>
    </source>
</evidence>
<dbReference type="NCBIfam" id="TIGR00186">
    <property type="entry name" value="rRNA_methyl_3"/>
    <property type="match status" value="1"/>
</dbReference>
<reference evidence="6" key="1">
    <citation type="submission" date="2017-02" db="EMBL/GenBank/DDBJ databases">
        <authorList>
            <person name="Varghese N."/>
            <person name="Submissions S."/>
        </authorList>
    </citation>
    <scope>NUCLEOTIDE SEQUENCE [LARGE SCALE GENOMIC DNA]</scope>
    <source>
        <strain evidence="6">DSM 22224</strain>
    </source>
</reference>
<evidence type="ECO:0000259" key="4">
    <source>
        <dbReference type="SMART" id="SM00967"/>
    </source>
</evidence>
<dbReference type="InterPro" id="IPR029026">
    <property type="entry name" value="tRNA_m1G_MTases_N"/>
</dbReference>
<dbReference type="EMBL" id="FUWZ01000001">
    <property type="protein sequence ID" value="SJZ75229.1"/>
    <property type="molecule type" value="Genomic_DNA"/>
</dbReference>
<dbReference type="GO" id="GO:0005829">
    <property type="term" value="C:cytosol"/>
    <property type="evidence" value="ECO:0007669"/>
    <property type="project" value="TreeGrafter"/>
</dbReference>
<name>A0A1T4N7J0_9BACT</name>
<dbReference type="InterPro" id="IPR029028">
    <property type="entry name" value="Alpha/beta_knot_MTases"/>
</dbReference>
<dbReference type="PANTHER" id="PTHR46429:SF1">
    <property type="entry name" value="23S RRNA (GUANOSINE-2'-O-)-METHYLTRANSFERASE RLMB"/>
    <property type="match status" value="1"/>
</dbReference>
<protein>
    <submittedName>
        <fullName evidence="5">23S rRNA (Guanosine2251-2'-O)-methyltransferase</fullName>
    </submittedName>
</protein>
<dbReference type="Gene3D" id="3.40.1280.10">
    <property type="match status" value="1"/>
</dbReference>
<keyword evidence="6" id="KW-1185">Reference proteome</keyword>
<organism evidence="5 6">
    <name type="scientific">Chitinophaga eiseniae</name>
    <dbReference type="NCBI Taxonomy" id="634771"/>
    <lineage>
        <taxon>Bacteria</taxon>
        <taxon>Pseudomonadati</taxon>
        <taxon>Bacteroidota</taxon>
        <taxon>Chitinophagia</taxon>
        <taxon>Chitinophagales</taxon>
        <taxon>Chitinophagaceae</taxon>
        <taxon>Chitinophaga</taxon>
    </lineage>
</organism>
<feature type="compositionally biased region" description="Basic and acidic residues" evidence="3">
    <location>
        <begin position="1"/>
        <end position="17"/>
    </location>
</feature>
<sequence length="271" mass="29299">MQQMERKFNAFKGERRSGGPKKFASPRPKQSSLIIGRQPVMEALSSGKPIERIYMLRSATGDIIPQIKEKAALGNIPINVVPVEKLNGLTQANHQGVIALTGQVSYLDLQDVISHVIDQGETPLFLILDGITDVRNIGAIARSAVCCGAQAIIIPDKGIAALNEEAMKSSAGALEKIAICRVNSLLKAIDTLHLNGIKVLSSEMETEIKLYDCDLREPVAVIMGSEDKGVYPALIKASDVLFRIPMAGNFESFNVSVAAGIILYEAMKQRS</sequence>
<dbReference type="GO" id="GO:0032259">
    <property type="term" value="P:methylation"/>
    <property type="evidence" value="ECO:0007669"/>
    <property type="project" value="UniProtKB-KW"/>
</dbReference>
<gene>
    <name evidence="5" type="ORF">SAMN04488128_1011467</name>
</gene>
<keyword evidence="1 5" id="KW-0489">Methyltransferase</keyword>
<dbReference type="GO" id="GO:0008173">
    <property type="term" value="F:RNA methyltransferase activity"/>
    <property type="evidence" value="ECO:0007669"/>
    <property type="project" value="InterPro"/>
</dbReference>
<feature type="region of interest" description="Disordered" evidence="3">
    <location>
        <begin position="1"/>
        <end position="31"/>
    </location>
</feature>
<dbReference type="STRING" id="634771.SAMN04488128_1011467"/>
<dbReference type="GO" id="GO:0006396">
    <property type="term" value="P:RNA processing"/>
    <property type="evidence" value="ECO:0007669"/>
    <property type="project" value="InterPro"/>
</dbReference>
<dbReference type="Gene3D" id="3.30.1330.30">
    <property type="match status" value="1"/>
</dbReference>
<evidence type="ECO:0000256" key="2">
    <source>
        <dbReference type="ARBA" id="ARBA00022679"/>
    </source>
</evidence>
<evidence type="ECO:0000256" key="1">
    <source>
        <dbReference type="ARBA" id="ARBA00022603"/>
    </source>
</evidence>
<dbReference type="InterPro" id="IPR029064">
    <property type="entry name" value="Ribosomal_eL30-like_sf"/>
</dbReference>
<dbReference type="InterPro" id="IPR004441">
    <property type="entry name" value="rRNA_MeTrfase_TrmH"/>
</dbReference>
<dbReference type="CDD" id="cd18103">
    <property type="entry name" value="SpoU-like_RlmB"/>
    <property type="match status" value="1"/>
</dbReference>